<dbReference type="InterPro" id="IPR009010">
    <property type="entry name" value="Asp_de-COase-like_dom_sf"/>
</dbReference>
<dbReference type="Gene3D" id="3.40.50.740">
    <property type="match status" value="1"/>
</dbReference>
<dbReference type="Pfam" id="PF04879">
    <property type="entry name" value="Molybdop_Fe4S4"/>
    <property type="match status" value="1"/>
</dbReference>
<dbReference type="PANTHER" id="PTHR43105">
    <property type="entry name" value="RESPIRATORY NITRATE REDUCTASE"/>
    <property type="match status" value="1"/>
</dbReference>
<dbReference type="GO" id="GO:0042128">
    <property type="term" value="P:nitrate assimilation"/>
    <property type="evidence" value="ECO:0007669"/>
    <property type="project" value="UniProtKB-KW"/>
</dbReference>
<gene>
    <name evidence="12" type="ORF">BFP76_07680</name>
</gene>
<dbReference type="SMART" id="SM00926">
    <property type="entry name" value="Molybdop_Fe4S4"/>
    <property type="match status" value="1"/>
</dbReference>
<keyword evidence="9" id="KW-0411">Iron-sulfur</keyword>
<proteinExistence type="inferred from homology"/>
<dbReference type="InterPro" id="IPR006657">
    <property type="entry name" value="MoPterin_dinucl-bd_dom"/>
</dbReference>
<comment type="similarity">
    <text evidence="3">Belongs to the prokaryotic molybdopterin-containing oxidoreductase family. NasA/NapA/NarB subfamily.</text>
</comment>
<evidence type="ECO:0000256" key="6">
    <source>
        <dbReference type="ARBA" id="ARBA00022723"/>
    </source>
</evidence>
<dbReference type="GO" id="GO:0046872">
    <property type="term" value="F:metal ion binding"/>
    <property type="evidence" value="ECO:0007669"/>
    <property type="project" value="UniProtKB-KW"/>
</dbReference>
<dbReference type="GO" id="GO:0016491">
    <property type="term" value="F:oxidoreductase activity"/>
    <property type="evidence" value="ECO:0007669"/>
    <property type="project" value="UniProtKB-KW"/>
</dbReference>
<dbReference type="Proteomes" id="UP000231516">
    <property type="component" value="Unassembled WGS sequence"/>
</dbReference>
<dbReference type="PROSITE" id="PS51669">
    <property type="entry name" value="4FE4S_MOW_BIS_MGD"/>
    <property type="match status" value="1"/>
</dbReference>
<comment type="cofactor">
    <cofactor evidence="1">
        <name>Mo-bis(molybdopterin guanine dinucleotide)</name>
        <dbReference type="ChEBI" id="CHEBI:60539"/>
    </cofactor>
</comment>
<keyword evidence="13" id="KW-1185">Reference proteome</keyword>
<dbReference type="InterPro" id="IPR027467">
    <property type="entry name" value="MopterinOxRdtase_cofactor_BS"/>
</dbReference>
<dbReference type="InterPro" id="IPR041957">
    <property type="entry name" value="CT_Nitrate-R-NapA-like"/>
</dbReference>
<dbReference type="Pfam" id="PF00384">
    <property type="entry name" value="Molybdopterin"/>
    <property type="match status" value="1"/>
</dbReference>
<protein>
    <submittedName>
        <fullName evidence="12">Nitrate reductase</fullName>
    </submittedName>
</protein>
<dbReference type="PROSITE" id="PS00551">
    <property type="entry name" value="MOLYBDOPTERIN_PROK_1"/>
    <property type="match status" value="1"/>
</dbReference>
<dbReference type="GO" id="GO:0045333">
    <property type="term" value="P:cellular respiration"/>
    <property type="evidence" value="ECO:0007669"/>
    <property type="project" value="UniProtKB-ARBA"/>
</dbReference>
<dbReference type="InterPro" id="IPR006963">
    <property type="entry name" value="Mopterin_OxRdtase_4Fe-4S_dom"/>
</dbReference>
<keyword evidence="8" id="KW-0408">Iron</keyword>
<evidence type="ECO:0000256" key="9">
    <source>
        <dbReference type="ARBA" id="ARBA00023014"/>
    </source>
</evidence>
<accession>A0A2G5K651</accession>
<organism evidence="12 13">
    <name type="scientific">Paramylibacter kogurei</name>
    <dbReference type="NCBI Taxonomy" id="1889778"/>
    <lineage>
        <taxon>Bacteria</taxon>
        <taxon>Pseudomonadati</taxon>
        <taxon>Pseudomonadota</taxon>
        <taxon>Alphaproteobacteria</taxon>
        <taxon>Rhodobacterales</taxon>
        <taxon>Paracoccaceae</taxon>
        <taxon>Paramylibacter</taxon>
    </lineage>
</organism>
<evidence type="ECO:0000259" key="11">
    <source>
        <dbReference type="PROSITE" id="PS51669"/>
    </source>
</evidence>
<evidence type="ECO:0000256" key="4">
    <source>
        <dbReference type="ARBA" id="ARBA00022485"/>
    </source>
</evidence>
<evidence type="ECO:0000256" key="10">
    <source>
        <dbReference type="ARBA" id="ARBA00023063"/>
    </source>
</evidence>
<keyword evidence="4" id="KW-0004">4Fe-4S</keyword>
<dbReference type="Gene3D" id="3.40.228.10">
    <property type="entry name" value="Dimethylsulfoxide Reductase, domain 2"/>
    <property type="match status" value="1"/>
</dbReference>
<dbReference type="InterPro" id="IPR006656">
    <property type="entry name" value="Mopterin_OxRdtase"/>
</dbReference>
<evidence type="ECO:0000256" key="1">
    <source>
        <dbReference type="ARBA" id="ARBA00001942"/>
    </source>
</evidence>
<dbReference type="Pfam" id="PF01568">
    <property type="entry name" value="Molydop_binding"/>
    <property type="match status" value="1"/>
</dbReference>
<evidence type="ECO:0000313" key="13">
    <source>
        <dbReference type="Proteomes" id="UP000231516"/>
    </source>
</evidence>
<sequence length="877" mass="94227">MTGVRTTCAYCGVGCGVIATPQADGGVDIKGDPNHPANYGRLCAKGTNLGETLSTVDRLLHPMINGVQSDWDSATTLMAEKFQTSIREHGPDSVAFYVSGQLLTEDYYVANKLMKGFIGSANIDTNSRLCMASSVVGHKRAFGTDTVPGTYEDLENADLIVLVGSNLAWCHPVLHQRILAAKETRGTQIINIDPRRTATSDLVDMHLGIKSGGDVALFNGLLNAIVDAGAVDQDYVDQHVNGCDAALSAARETSLDQLLNLTGLNSDQLDAFYAAWIENKRVVTIYSQGVNQASDGSDKVNAIINCHLATGRVGRVGMGPFSVTGQPNAMGGREVGGLSNMLAAHLDIENPIHREKVADFWNAPTLPTQAGLKAVDLFDACASGQIKALWIMCTNPAVSMPRANDVAAAIKNVDFVAVSDIIAKTDTTKLADVLLPATGWGEKDGTVTNSERRISRQRGFLPAPMDAKHDWQIICDVATKMGWGHAFAFKTPSDIFAEWAAMTQLSRDAGKDLDISAFSMMNDAEYDALQPVQWPIKSDHSDTRFFANGGFYTSDGRANMLGIRPQSTPQIANTKYPFTLNTGRVRDHWHTMTRSAKSPTLSAHMGEPYCEIHPIDANALHIKPASLVCVESPHGSVILRALITDRVQQGQVFAPLHWTSLWASKARIDTLVPSLCDPYSGQPELKRAAVNIRPFAANWFAFAVCVDEPQPSTPYWAKAQTKSGWRVEMAAKGAPLDFITFAKSELGLSDEEPVVYEDKNTGQYRAAFMRDGRVVATIFAANEPVALSRTFVVNAMNSGADHNLLAGIGGADQPDQGAIVCTCFNVGANKLATLVQSGKASSIAQIGDAVLAGTNCGSCRPELAAIIHRHAPKIAAE</sequence>
<keyword evidence="7" id="KW-0560">Oxidoreductase</keyword>
<dbReference type="CDD" id="cd02791">
    <property type="entry name" value="MopB_CT_Nitrate-R-NapA-like"/>
    <property type="match status" value="1"/>
</dbReference>
<dbReference type="GO" id="GO:0043546">
    <property type="term" value="F:molybdopterin cofactor binding"/>
    <property type="evidence" value="ECO:0007669"/>
    <property type="project" value="InterPro"/>
</dbReference>
<dbReference type="InterPro" id="IPR007419">
    <property type="entry name" value="BFD-like_2Fe2S-bd_dom"/>
</dbReference>
<dbReference type="PANTHER" id="PTHR43105:SF9">
    <property type="entry name" value="NADPH-FE(3+) OXIDOREDUCTASE SUBUNIT ALPHA"/>
    <property type="match status" value="1"/>
</dbReference>
<evidence type="ECO:0000256" key="5">
    <source>
        <dbReference type="ARBA" id="ARBA00022505"/>
    </source>
</evidence>
<reference evidence="12 13" key="1">
    <citation type="submission" date="2016-08" db="EMBL/GenBank/DDBJ databases">
        <title>Draft genome of Amylibacter sp. strain 4G11.</title>
        <authorList>
            <person name="Wong S.-K."/>
            <person name="Hamasaki K."/>
            <person name="Yoshizawa S."/>
        </authorList>
    </citation>
    <scope>NUCLEOTIDE SEQUENCE [LARGE SCALE GENOMIC DNA]</scope>
    <source>
        <strain evidence="12 13">4G11</strain>
    </source>
</reference>
<dbReference type="SUPFAM" id="SSF50692">
    <property type="entry name" value="ADC-like"/>
    <property type="match status" value="1"/>
</dbReference>
<dbReference type="GO" id="GO:0016020">
    <property type="term" value="C:membrane"/>
    <property type="evidence" value="ECO:0007669"/>
    <property type="project" value="TreeGrafter"/>
</dbReference>
<evidence type="ECO:0000256" key="8">
    <source>
        <dbReference type="ARBA" id="ARBA00023004"/>
    </source>
</evidence>
<comment type="cofactor">
    <cofactor evidence="2">
        <name>[4Fe-4S] cluster</name>
        <dbReference type="ChEBI" id="CHEBI:49883"/>
    </cofactor>
</comment>
<keyword evidence="5" id="KW-0500">Molybdenum</keyword>
<dbReference type="CDD" id="cd02754">
    <property type="entry name" value="MopB_Nitrate-R-NapA-like"/>
    <property type="match status" value="1"/>
</dbReference>
<comment type="caution">
    <text evidence="12">The sequence shown here is derived from an EMBL/GenBank/DDBJ whole genome shotgun (WGS) entry which is preliminary data.</text>
</comment>
<dbReference type="Gene3D" id="2.40.40.20">
    <property type="match status" value="1"/>
</dbReference>
<keyword evidence="10" id="KW-0534">Nitrate assimilation</keyword>
<dbReference type="Gene3D" id="2.20.25.90">
    <property type="entry name" value="ADC-like domains"/>
    <property type="match status" value="1"/>
</dbReference>
<dbReference type="EMBL" id="MDGM01000012">
    <property type="protein sequence ID" value="PIB25018.1"/>
    <property type="molecule type" value="Genomic_DNA"/>
</dbReference>
<feature type="domain" description="4Fe-4S Mo/W bis-MGD-type" evidence="11">
    <location>
        <begin position="1"/>
        <end position="57"/>
    </location>
</feature>
<dbReference type="OrthoDB" id="9816402at2"/>
<evidence type="ECO:0000256" key="2">
    <source>
        <dbReference type="ARBA" id="ARBA00001966"/>
    </source>
</evidence>
<evidence type="ECO:0000256" key="7">
    <source>
        <dbReference type="ARBA" id="ARBA00023002"/>
    </source>
</evidence>
<dbReference type="GO" id="GO:1990204">
    <property type="term" value="C:oxidoreductase complex"/>
    <property type="evidence" value="ECO:0007669"/>
    <property type="project" value="UniProtKB-ARBA"/>
</dbReference>
<name>A0A2G5K651_9RHOB</name>
<dbReference type="AlphaFoldDB" id="A0A2G5K651"/>
<dbReference type="RefSeq" id="WP_099593890.1">
    <property type="nucleotide sequence ID" value="NZ_MDGM01000012.1"/>
</dbReference>
<dbReference type="InterPro" id="IPR050123">
    <property type="entry name" value="Prok_molybdopt-oxidoreductase"/>
</dbReference>
<dbReference type="Gene3D" id="1.10.10.1100">
    <property type="entry name" value="BFD-like [2Fe-2S]-binding domain"/>
    <property type="match status" value="1"/>
</dbReference>
<dbReference type="GO" id="GO:0051539">
    <property type="term" value="F:4 iron, 4 sulfur cluster binding"/>
    <property type="evidence" value="ECO:0007669"/>
    <property type="project" value="UniProtKB-KW"/>
</dbReference>
<evidence type="ECO:0000256" key="3">
    <source>
        <dbReference type="ARBA" id="ARBA00008747"/>
    </source>
</evidence>
<dbReference type="SUPFAM" id="SSF53706">
    <property type="entry name" value="Formate dehydrogenase/DMSO reductase, domains 1-3"/>
    <property type="match status" value="1"/>
</dbReference>
<evidence type="ECO:0000313" key="12">
    <source>
        <dbReference type="EMBL" id="PIB25018.1"/>
    </source>
</evidence>
<dbReference type="InterPro" id="IPR041854">
    <property type="entry name" value="BFD-like_2Fe2S-bd_dom_sf"/>
</dbReference>
<dbReference type="Pfam" id="PF04324">
    <property type="entry name" value="Fer2_BFD"/>
    <property type="match status" value="1"/>
</dbReference>
<keyword evidence="6" id="KW-0479">Metal-binding</keyword>